<dbReference type="GO" id="GO:0032259">
    <property type="term" value="P:methylation"/>
    <property type="evidence" value="ECO:0007669"/>
    <property type="project" value="UniProtKB-KW"/>
</dbReference>
<dbReference type="RefSeq" id="WP_092843654.1">
    <property type="nucleotide sequence ID" value="NZ_FMAH01000001.1"/>
</dbReference>
<evidence type="ECO:0000313" key="2">
    <source>
        <dbReference type="EMBL" id="SCB07848.1"/>
    </source>
</evidence>
<dbReference type="InterPro" id="IPR029063">
    <property type="entry name" value="SAM-dependent_MTases_sf"/>
</dbReference>
<dbReference type="OrthoDB" id="9805585at2"/>
<evidence type="ECO:0000313" key="3">
    <source>
        <dbReference type="Proteomes" id="UP000199435"/>
    </source>
</evidence>
<feature type="domain" description="Methyltransferase" evidence="1">
    <location>
        <begin position="49"/>
        <end position="145"/>
    </location>
</feature>
<proteinExistence type="predicted"/>
<reference evidence="3" key="1">
    <citation type="submission" date="2016-08" db="EMBL/GenBank/DDBJ databases">
        <authorList>
            <person name="Varghese N."/>
            <person name="Submissions Spin"/>
        </authorList>
    </citation>
    <scope>NUCLEOTIDE SEQUENCE [LARGE SCALE GENOMIC DNA]</scope>
    <source>
        <strain evidence="3">HAMBI 2971</strain>
    </source>
</reference>
<dbReference type="Gene3D" id="3.40.50.150">
    <property type="entry name" value="Vaccinia Virus protein VP39"/>
    <property type="match status" value="1"/>
</dbReference>
<dbReference type="Proteomes" id="UP000199435">
    <property type="component" value="Unassembled WGS sequence"/>
</dbReference>
<dbReference type="STRING" id="411945.GA0061102_1001136"/>
<dbReference type="FunFam" id="3.40.50.150:FF:000346">
    <property type="entry name" value="Phospholipid N-methyltransferase"/>
    <property type="match status" value="1"/>
</dbReference>
<dbReference type="CDD" id="cd02440">
    <property type="entry name" value="AdoMet_MTases"/>
    <property type="match status" value="1"/>
</dbReference>
<keyword evidence="2" id="KW-0808">Transferase</keyword>
<evidence type="ECO:0000259" key="1">
    <source>
        <dbReference type="Pfam" id="PF13649"/>
    </source>
</evidence>
<dbReference type="Pfam" id="PF13649">
    <property type="entry name" value="Methyltransf_25"/>
    <property type="match status" value="1"/>
</dbReference>
<dbReference type="GO" id="GO:0008168">
    <property type="term" value="F:methyltransferase activity"/>
    <property type="evidence" value="ECO:0007669"/>
    <property type="project" value="UniProtKB-KW"/>
</dbReference>
<keyword evidence="3" id="KW-1185">Reference proteome</keyword>
<keyword evidence="2" id="KW-0489">Methyltransferase</keyword>
<dbReference type="InterPro" id="IPR041698">
    <property type="entry name" value="Methyltransf_25"/>
</dbReference>
<protein>
    <submittedName>
        <fullName evidence="2">Phospholipid N-methyltransferase</fullName>
    </submittedName>
</protein>
<organism evidence="2 3">
    <name type="scientific">Rhizobium miluonense</name>
    <dbReference type="NCBI Taxonomy" id="411945"/>
    <lineage>
        <taxon>Bacteria</taxon>
        <taxon>Pseudomonadati</taxon>
        <taxon>Pseudomonadota</taxon>
        <taxon>Alphaproteobacteria</taxon>
        <taxon>Hyphomicrobiales</taxon>
        <taxon>Rhizobiaceae</taxon>
        <taxon>Rhizobium/Agrobacterium group</taxon>
        <taxon>Rhizobium</taxon>
    </lineage>
</organism>
<name>A0A1C3TXJ9_9HYPH</name>
<accession>A0A1C3TXJ9</accession>
<dbReference type="EMBL" id="FMAH01000001">
    <property type="protein sequence ID" value="SCB07848.1"/>
    <property type="molecule type" value="Genomic_DNA"/>
</dbReference>
<dbReference type="AlphaFoldDB" id="A0A1C3TXJ9"/>
<gene>
    <name evidence="2" type="ORF">GA0061102_1001136</name>
</gene>
<sequence length="232" mass="24529">MTTKTSCADFVRFFRSWVSDPMRVAAVAPSGERLARLMTQEIDPLDGPILELGPGTGVFTRALLARGIPESALTLVEFGEEFAVRLRDRFPEARVVRMDAAQLGGCGLFDDAPFGAVVSGLPLLSMPPSKVAAIVGGAFAVMKPGSAFYQFTYGPRCPIQRPILESLGLKGTRIGGTVRNIPPAGVYRISRQDPLELSINGAESRSTGKIAAIGAHAQEAGTADTGRPEANA</sequence>
<dbReference type="SUPFAM" id="SSF53335">
    <property type="entry name" value="S-adenosyl-L-methionine-dependent methyltransferases"/>
    <property type="match status" value="1"/>
</dbReference>